<dbReference type="Proteomes" id="UP001054252">
    <property type="component" value="Unassembled WGS sequence"/>
</dbReference>
<evidence type="ECO:0000313" key="2">
    <source>
        <dbReference type="EMBL" id="GKV30126.1"/>
    </source>
</evidence>
<comment type="caution">
    <text evidence="2">The sequence shown here is derived from an EMBL/GenBank/DDBJ whole genome shotgun (WGS) entry which is preliminary data.</text>
</comment>
<sequence>MPGGKNVPREIGGSTESSPGDANGYSSSNWRLTCRRFWGTTHKFISSYPQSAVKIFCSRRDYFD</sequence>
<evidence type="ECO:0000256" key="1">
    <source>
        <dbReference type="SAM" id="MobiDB-lite"/>
    </source>
</evidence>
<evidence type="ECO:0000313" key="3">
    <source>
        <dbReference type="Proteomes" id="UP001054252"/>
    </source>
</evidence>
<name>A0AAV5KYZ1_9ROSI</name>
<proteinExistence type="predicted"/>
<reference evidence="2 3" key="1">
    <citation type="journal article" date="2021" name="Commun. Biol.">
        <title>The genome of Shorea leprosula (Dipterocarpaceae) highlights the ecological relevance of drought in aseasonal tropical rainforests.</title>
        <authorList>
            <person name="Ng K.K.S."/>
            <person name="Kobayashi M.J."/>
            <person name="Fawcett J.A."/>
            <person name="Hatakeyama M."/>
            <person name="Paape T."/>
            <person name="Ng C.H."/>
            <person name="Ang C.C."/>
            <person name="Tnah L.H."/>
            <person name="Lee C.T."/>
            <person name="Nishiyama T."/>
            <person name="Sese J."/>
            <person name="O'Brien M.J."/>
            <person name="Copetti D."/>
            <person name="Mohd Noor M.I."/>
            <person name="Ong R.C."/>
            <person name="Putra M."/>
            <person name="Sireger I.Z."/>
            <person name="Indrioko S."/>
            <person name="Kosugi Y."/>
            <person name="Izuno A."/>
            <person name="Isagi Y."/>
            <person name="Lee S.L."/>
            <person name="Shimizu K.K."/>
        </authorList>
    </citation>
    <scope>NUCLEOTIDE SEQUENCE [LARGE SCALE GENOMIC DNA]</scope>
    <source>
        <strain evidence="2">214</strain>
    </source>
</reference>
<keyword evidence="3" id="KW-1185">Reference proteome</keyword>
<organism evidence="2 3">
    <name type="scientific">Rubroshorea leprosula</name>
    <dbReference type="NCBI Taxonomy" id="152421"/>
    <lineage>
        <taxon>Eukaryota</taxon>
        <taxon>Viridiplantae</taxon>
        <taxon>Streptophyta</taxon>
        <taxon>Embryophyta</taxon>
        <taxon>Tracheophyta</taxon>
        <taxon>Spermatophyta</taxon>
        <taxon>Magnoliopsida</taxon>
        <taxon>eudicotyledons</taxon>
        <taxon>Gunneridae</taxon>
        <taxon>Pentapetalae</taxon>
        <taxon>rosids</taxon>
        <taxon>malvids</taxon>
        <taxon>Malvales</taxon>
        <taxon>Dipterocarpaceae</taxon>
        <taxon>Rubroshorea</taxon>
    </lineage>
</organism>
<dbReference type="EMBL" id="BPVZ01000085">
    <property type="protein sequence ID" value="GKV30126.1"/>
    <property type="molecule type" value="Genomic_DNA"/>
</dbReference>
<accession>A0AAV5KYZ1</accession>
<gene>
    <name evidence="2" type="ORF">SLEP1_g38982</name>
</gene>
<feature type="compositionally biased region" description="Polar residues" evidence="1">
    <location>
        <begin position="14"/>
        <end position="28"/>
    </location>
</feature>
<feature type="region of interest" description="Disordered" evidence="1">
    <location>
        <begin position="1"/>
        <end position="28"/>
    </location>
</feature>
<dbReference type="AlphaFoldDB" id="A0AAV5KYZ1"/>
<protein>
    <submittedName>
        <fullName evidence="2">Uncharacterized protein</fullName>
    </submittedName>
</protein>